<dbReference type="EMBL" id="HAEG01015775">
    <property type="protein sequence ID" value="SBS01027.1"/>
    <property type="molecule type" value="Transcribed_RNA"/>
</dbReference>
<accession>A0A1A8R5Q6</accession>
<evidence type="ECO:0000313" key="1">
    <source>
        <dbReference type="EMBL" id="SBS01027.1"/>
    </source>
</evidence>
<sequence>RKCNDKNCPSRESHGADIGAAVSFSFCHEEVTQQLQTDVLSAHLIVLTGSSQFIISSRTSPDLSLPDALLHPLAARSQPLTNQHPFLLLHLWTINT</sequence>
<organism evidence="1">
    <name type="scientific">Nothobranchius pienaari</name>
    <dbReference type="NCBI Taxonomy" id="704102"/>
    <lineage>
        <taxon>Eukaryota</taxon>
        <taxon>Metazoa</taxon>
        <taxon>Chordata</taxon>
        <taxon>Craniata</taxon>
        <taxon>Vertebrata</taxon>
        <taxon>Euteleostomi</taxon>
        <taxon>Actinopterygii</taxon>
        <taxon>Neopterygii</taxon>
        <taxon>Teleostei</taxon>
        <taxon>Neoteleostei</taxon>
        <taxon>Acanthomorphata</taxon>
        <taxon>Ovalentaria</taxon>
        <taxon>Atherinomorphae</taxon>
        <taxon>Cyprinodontiformes</taxon>
        <taxon>Nothobranchiidae</taxon>
        <taxon>Nothobranchius</taxon>
    </lineage>
</organism>
<protein>
    <submittedName>
        <fullName evidence="1">Uncharacterized protein</fullName>
    </submittedName>
</protein>
<reference evidence="1" key="1">
    <citation type="submission" date="2016-05" db="EMBL/GenBank/DDBJ databases">
        <authorList>
            <person name="Lavstsen T."/>
            <person name="Jespersen J.S."/>
        </authorList>
    </citation>
    <scope>NUCLEOTIDE SEQUENCE</scope>
    <source>
        <tissue evidence="1">Brain</tissue>
    </source>
</reference>
<name>A0A1A8R5Q6_9TELE</name>
<feature type="non-terminal residue" evidence="1">
    <location>
        <position position="96"/>
    </location>
</feature>
<reference evidence="1" key="2">
    <citation type="submission" date="2016-06" db="EMBL/GenBank/DDBJ databases">
        <title>The genome of a short-lived fish provides insights into sex chromosome evolution and the genetic control of aging.</title>
        <authorList>
            <person name="Reichwald K."/>
            <person name="Felder M."/>
            <person name="Petzold A."/>
            <person name="Koch P."/>
            <person name="Groth M."/>
            <person name="Platzer M."/>
        </authorList>
    </citation>
    <scope>NUCLEOTIDE SEQUENCE</scope>
    <source>
        <tissue evidence="1">Brain</tissue>
    </source>
</reference>
<feature type="non-terminal residue" evidence="1">
    <location>
        <position position="1"/>
    </location>
</feature>
<proteinExistence type="predicted"/>
<gene>
    <name evidence="1" type="primary">Nfu_g_1_004755</name>
</gene>
<dbReference type="AlphaFoldDB" id="A0A1A8R5Q6"/>